<dbReference type="VEuPathDB" id="FungiDB:P174DRAFT_102678"/>
<dbReference type="GeneID" id="36528308"/>
<evidence type="ECO:0000313" key="3">
    <source>
        <dbReference type="Proteomes" id="UP000234474"/>
    </source>
</evidence>
<dbReference type="AlphaFoldDB" id="A0A2I1CHS4"/>
<name>A0A2I1CHS4_ASPN1</name>
<gene>
    <name evidence="2" type="ORF">P174DRAFT_102678</name>
</gene>
<protein>
    <submittedName>
        <fullName evidence="2">Uncharacterized protein</fullName>
    </submittedName>
</protein>
<keyword evidence="3" id="KW-1185">Reference proteome</keyword>
<dbReference type="EMBL" id="MSZS01000002">
    <property type="protein sequence ID" value="PKX97153.1"/>
    <property type="molecule type" value="Genomic_DNA"/>
</dbReference>
<reference evidence="3" key="1">
    <citation type="journal article" date="2018" name="Proc. Natl. Acad. Sci. U.S.A.">
        <title>Linking secondary metabolites to gene clusters through genome sequencing of six diverse Aspergillus species.</title>
        <authorList>
            <person name="Kaerboelling I."/>
            <person name="Vesth T.C."/>
            <person name="Frisvad J.C."/>
            <person name="Nybo J.L."/>
            <person name="Theobald S."/>
            <person name="Kuo A."/>
            <person name="Bowyer P."/>
            <person name="Matsuda Y."/>
            <person name="Mondo S."/>
            <person name="Lyhne E.K."/>
            <person name="Kogle M.E."/>
            <person name="Clum A."/>
            <person name="Lipzen A."/>
            <person name="Salamov A."/>
            <person name="Ngan C.Y."/>
            <person name="Daum C."/>
            <person name="Chiniquy J."/>
            <person name="Barry K."/>
            <person name="LaButti K."/>
            <person name="Haridas S."/>
            <person name="Simmons B.A."/>
            <person name="Magnuson J.K."/>
            <person name="Mortensen U.H."/>
            <person name="Larsen T.O."/>
            <person name="Grigoriev I.V."/>
            <person name="Baker S.E."/>
            <person name="Andersen M.R."/>
        </authorList>
    </citation>
    <scope>NUCLEOTIDE SEQUENCE [LARGE SCALE GENOMIC DNA]</scope>
    <source>
        <strain evidence="3">IBT 16806</strain>
    </source>
</reference>
<evidence type="ECO:0000313" key="2">
    <source>
        <dbReference type="EMBL" id="PKX97153.1"/>
    </source>
</evidence>
<keyword evidence="1" id="KW-0472">Membrane</keyword>
<feature type="transmembrane region" description="Helical" evidence="1">
    <location>
        <begin position="84"/>
        <end position="101"/>
    </location>
</feature>
<organism evidence="2 3">
    <name type="scientific">Aspergillus novofumigatus (strain IBT 16806)</name>
    <dbReference type="NCBI Taxonomy" id="1392255"/>
    <lineage>
        <taxon>Eukaryota</taxon>
        <taxon>Fungi</taxon>
        <taxon>Dikarya</taxon>
        <taxon>Ascomycota</taxon>
        <taxon>Pezizomycotina</taxon>
        <taxon>Eurotiomycetes</taxon>
        <taxon>Eurotiomycetidae</taxon>
        <taxon>Eurotiales</taxon>
        <taxon>Aspergillaceae</taxon>
        <taxon>Aspergillus</taxon>
        <taxon>Aspergillus subgen. Fumigati</taxon>
    </lineage>
</organism>
<sequence>MTPTRPLDPREVSPASRKFCPLTIFRYLLLLFSLLSFYSFVFSLALAFLRSIWMCPLSTPCPRVLVNENKSYPNNVGIRTRKDVVPPIIANSIIVVAVILSKTQFNNTVKSVGRVSSSKVLIMHATESSVMSMFIIRNISSNIYHDLFLSRKSKNIHRVLQF</sequence>
<evidence type="ECO:0000256" key="1">
    <source>
        <dbReference type="SAM" id="Phobius"/>
    </source>
</evidence>
<accession>A0A2I1CHS4</accession>
<dbReference type="Proteomes" id="UP000234474">
    <property type="component" value="Unassembled WGS sequence"/>
</dbReference>
<keyword evidence="1" id="KW-0812">Transmembrane</keyword>
<comment type="caution">
    <text evidence="2">The sequence shown here is derived from an EMBL/GenBank/DDBJ whole genome shotgun (WGS) entry which is preliminary data.</text>
</comment>
<feature type="transmembrane region" description="Helical" evidence="1">
    <location>
        <begin position="27"/>
        <end position="49"/>
    </location>
</feature>
<keyword evidence="1" id="KW-1133">Transmembrane helix</keyword>
<dbReference type="RefSeq" id="XP_024685748.1">
    <property type="nucleotide sequence ID" value="XM_024820983.1"/>
</dbReference>
<proteinExistence type="predicted"/>